<dbReference type="RefSeq" id="WP_036121029.1">
    <property type="nucleotide sequence ID" value="NZ_BMET01000001.1"/>
</dbReference>
<dbReference type="OrthoDB" id="1121314at2"/>
<evidence type="ECO:0000313" key="2">
    <source>
        <dbReference type="EMBL" id="KFB01589.1"/>
    </source>
</evidence>
<reference evidence="2 3" key="1">
    <citation type="journal article" date="2014" name="Genome Announc.">
        <title>Draft Genome Sequence of the Algicidal Bacterium Mangrovimonas yunxiaonensis Strain LY01.</title>
        <authorList>
            <person name="Li Y."/>
            <person name="Zhu H."/>
            <person name="Li C."/>
            <person name="Zhang H."/>
            <person name="Chen Z."/>
            <person name="Zheng W."/>
            <person name="Xu H."/>
            <person name="Zheng T."/>
        </authorList>
    </citation>
    <scope>NUCLEOTIDE SEQUENCE [LARGE SCALE GENOMIC DNA]</scope>
    <source>
        <strain evidence="2 3">LY01</strain>
    </source>
</reference>
<evidence type="ECO:0000256" key="1">
    <source>
        <dbReference type="SAM" id="Phobius"/>
    </source>
</evidence>
<dbReference type="EMBL" id="JPFK01000005">
    <property type="protein sequence ID" value="KFB01589.1"/>
    <property type="molecule type" value="Genomic_DNA"/>
</dbReference>
<keyword evidence="1" id="KW-1133">Transmembrane helix</keyword>
<organism evidence="2 3">
    <name type="scientific">Mangrovimonas yunxiaonensis</name>
    <dbReference type="NCBI Taxonomy" id="1197477"/>
    <lineage>
        <taxon>Bacteria</taxon>
        <taxon>Pseudomonadati</taxon>
        <taxon>Bacteroidota</taxon>
        <taxon>Flavobacteriia</taxon>
        <taxon>Flavobacteriales</taxon>
        <taxon>Flavobacteriaceae</taxon>
        <taxon>Mangrovimonas</taxon>
    </lineage>
</organism>
<dbReference type="AlphaFoldDB" id="A0A084TLK3"/>
<keyword evidence="3" id="KW-1185">Reference proteome</keyword>
<feature type="transmembrane region" description="Helical" evidence="1">
    <location>
        <begin position="54"/>
        <end position="73"/>
    </location>
</feature>
<accession>A0A084TLK3</accession>
<name>A0A084TLK3_9FLAO</name>
<feature type="transmembrane region" description="Helical" evidence="1">
    <location>
        <begin position="171"/>
        <end position="189"/>
    </location>
</feature>
<sequence>MPFRALSYKTKQFFVVLIKLSLVVGAFYFIYLKIAQNNTLSFDAFLGFLHQNRVFSIKNIAFLVGLSSLNWFFEILKWKTLVQWVTPISLKHATEQTLGALTASLFTPNRIGDYGAKAMYFAPPLKKRILLLNLLNNATQMGITFVLGLAGLVLLQAHFNVELALKKALKIVTLMVLIGSIIGFGLNSIKGQTWPKLISFFKTFPKPKLMHALCLAFVRYAIFSFQFYWLLRLFNVPITYFHAMIMISSMYLLASIIPSLAIFDVVIKGSISVYLFGLLGVNAITVLSTVTIMWVLNFALPSILGSYYVLHFKFPKSD</sequence>
<feature type="transmembrane region" description="Helical" evidence="1">
    <location>
        <begin position="134"/>
        <end position="159"/>
    </location>
</feature>
<feature type="transmembrane region" description="Helical" evidence="1">
    <location>
        <begin position="209"/>
        <end position="231"/>
    </location>
</feature>
<keyword evidence="1" id="KW-0472">Membrane</keyword>
<comment type="caution">
    <text evidence="2">The sequence shown here is derived from an EMBL/GenBank/DDBJ whole genome shotgun (WGS) entry which is preliminary data.</text>
</comment>
<feature type="transmembrane region" description="Helical" evidence="1">
    <location>
        <begin position="273"/>
        <end position="296"/>
    </location>
</feature>
<proteinExistence type="predicted"/>
<dbReference type="Proteomes" id="UP000028521">
    <property type="component" value="Unassembled WGS sequence"/>
</dbReference>
<protein>
    <submittedName>
        <fullName evidence="2">Membrane protein</fullName>
    </submittedName>
</protein>
<reference evidence="3" key="2">
    <citation type="submission" date="2014-07" db="EMBL/GenBank/DDBJ databases">
        <title>Genome sequence of Mangrovimonas yunxiaonensis.</title>
        <authorList>
            <person name="Li Y."/>
            <person name="Zheng T."/>
        </authorList>
    </citation>
    <scope>NUCLEOTIDE SEQUENCE [LARGE SCALE GENOMIC DNA]</scope>
    <source>
        <strain evidence="3">LY01</strain>
    </source>
</reference>
<dbReference type="eggNOG" id="COG0392">
    <property type="taxonomic scope" value="Bacteria"/>
</dbReference>
<feature type="transmembrane region" description="Helical" evidence="1">
    <location>
        <begin position="243"/>
        <end position="266"/>
    </location>
</feature>
<gene>
    <name evidence="2" type="ORF">IA57_07100</name>
</gene>
<feature type="transmembrane region" description="Helical" evidence="1">
    <location>
        <begin position="12"/>
        <end position="34"/>
    </location>
</feature>
<dbReference type="STRING" id="1197477.IA57_07100"/>
<keyword evidence="1" id="KW-0812">Transmembrane</keyword>
<evidence type="ECO:0000313" key="3">
    <source>
        <dbReference type="Proteomes" id="UP000028521"/>
    </source>
</evidence>